<evidence type="ECO:0000313" key="3">
    <source>
        <dbReference type="EMBL" id="VDK33951.1"/>
    </source>
</evidence>
<dbReference type="PANTHER" id="PTHR46763:SF1">
    <property type="entry name" value="DYNEIN REGULATORY COMPLEX PROTEIN 8"/>
    <property type="match status" value="1"/>
</dbReference>
<keyword evidence="1" id="KW-0677">Repeat</keyword>
<gene>
    <name evidence="3" type="ORF">TASK_LOCUS4763</name>
</gene>
<dbReference type="FunFam" id="1.10.238.10:FF:000178">
    <property type="entry name" value="Calmodulin-2 A"/>
    <property type="match status" value="1"/>
</dbReference>
<dbReference type="GO" id="GO:0043226">
    <property type="term" value="C:organelle"/>
    <property type="evidence" value="ECO:0007669"/>
    <property type="project" value="UniProtKB-ARBA"/>
</dbReference>
<dbReference type="GO" id="GO:0005509">
    <property type="term" value="F:calcium ion binding"/>
    <property type="evidence" value="ECO:0007669"/>
    <property type="project" value="InterPro"/>
</dbReference>
<dbReference type="InterPro" id="IPR011992">
    <property type="entry name" value="EF-hand-dom_pair"/>
</dbReference>
<dbReference type="OrthoDB" id="10260307at2759"/>
<keyword evidence="4" id="KW-1185">Reference proteome</keyword>
<dbReference type="AlphaFoldDB" id="A0A0R3W449"/>
<dbReference type="WBParaSite" id="TASK_0000476201-mRNA-1">
    <property type="protein sequence ID" value="TASK_0000476201-mRNA-1"/>
    <property type="gene ID" value="TASK_0000476201"/>
</dbReference>
<evidence type="ECO:0000256" key="1">
    <source>
        <dbReference type="ARBA" id="ARBA00022737"/>
    </source>
</evidence>
<dbReference type="InterPro" id="IPR002048">
    <property type="entry name" value="EF_hand_dom"/>
</dbReference>
<dbReference type="EMBL" id="UYRS01018369">
    <property type="protein sequence ID" value="VDK33951.1"/>
    <property type="molecule type" value="Genomic_DNA"/>
</dbReference>
<evidence type="ECO:0000313" key="4">
    <source>
        <dbReference type="Proteomes" id="UP000282613"/>
    </source>
</evidence>
<dbReference type="STRING" id="60517.A0A0R3W449"/>
<proteinExistence type="predicted"/>
<name>A0A0R3W449_TAEAS</name>
<sequence length="138" mass="15693">MVDTDLENIDAKIFEAFDLFDHERNKTVDSRELGTIVRSLGLCPSEADLLELTAKVWLACLLNFKLENSPPNGYINYENFLPVIGQILIDKMYSILPEEEIVRAFQAFDPEKTGVVDPDVLEEHLMKEGAMLTRVNAY</sequence>
<dbReference type="Proteomes" id="UP000282613">
    <property type="component" value="Unassembled WGS sequence"/>
</dbReference>
<feature type="domain" description="EF-hand" evidence="2">
    <location>
        <begin position="96"/>
        <end position="131"/>
    </location>
</feature>
<organism evidence="5">
    <name type="scientific">Taenia asiatica</name>
    <name type="common">Asian tapeworm</name>
    <dbReference type="NCBI Taxonomy" id="60517"/>
    <lineage>
        <taxon>Eukaryota</taxon>
        <taxon>Metazoa</taxon>
        <taxon>Spiralia</taxon>
        <taxon>Lophotrochozoa</taxon>
        <taxon>Platyhelminthes</taxon>
        <taxon>Cestoda</taxon>
        <taxon>Eucestoda</taxon>
        <taxon>Cyclophyllidea</taxon>
        <taxon>Taeniidae</taxon>
        <taxon>Taenia</taxon>
    </lineage>
</organism>
<dbReference type="Gene3D" id="1.10.238.10">
    <property type="entry name" value="EF-hand"/>
    <property type="match status" value="1"/>
</dbReference>
<dbReference type="SUPFAM" id="SSF47473">
    <property type="entry name" value="EF-hand"/>
    <property type="match status" value="1"/>
</dbReference>
<feature type="domain" description="EF-hand" evidence="2">
    <location>
        <begin position="8"/>
        <end position="43"/>
    </location>
</feature>
<protein>
    <submittedName>
        <fullName evidence="5">EF-hand domain-containing protein</fullName>
    </submittedName>
</protein>
<dbReference type="SMART" id="SM00054">
    <property type="entry name" value="EFh"/>
    <property type="match status" value="2"/>
</dbReference>
<dbReference type="PROSITE" id="PS50222">
    <property type="entry name" value="EF_HAND_2"/>
    <property type="match status" value="2"/>
</dbReference>
<reference evidence="5" key="1">
    <citation type="submission" date="2017-02" db="UniProtKB">
        <authorList>
            <consortium name="WormBaseParasite"/>
        </authorList>
    </citation>
    <scope>IDENTIFICATION</scope>
</reference>
<reference evidence="3 4" key="2">
    <citation type="submission" date="2018-11" db="EMBL/GenBank/DDBJ databases">
        <authorList>
            <consortium name="Pathogen Informatics"/>
        </authorList>
    </citation>
    <scope>NUCLEOTIDE SEQUENCE [LARGE SCALE GENOMIC DNA]</scope>
</reference>
<accession>A0A0R3W449</accession>
<dbReference type="PANTHER" id="PTHR46763">
    <property type="entry name" value="DYNEIN REGULATORY COMPLEX PROTEIN 8"/>
    <property type="match status" value="1"/>
</dbReference>
<evidence type="ECO:0000259" key="2">
    <source>
        <dbReference type="PROSITE" id="PS50222"/>
    </source>
</evidence>
<evidence type="ECO:0000313" key="5">
    <source>
        <dbReference type="WBParaSite" id="TASK_0000476201-mRNA-1"/>
    </source>
</evidence>